<evidence type="ECO:0000313" key="5">
    <source>
        <dbReference type="Proteomes" id="UP000251088"/>
    </source>
</evidence>
<reference evidence="4 5" key="1">
    <citation type="submission" date="2018-06" db="EMBL/GenBank/DDBJ databases">
        <authorList>
            <consortium name="Pathogen Informatics"/>
            <person name="Doyle S."/>
        </authorList>
    </citation>
    <scope>NUCLEOTIDE SEQUENCE [LARGE SCALE GENOMIC DNA]</scope>
    <source>
        <strain evidence="4 5">NCTC9128</strain>
    </source>
</reference>
<feature type="domain" description="Solute-binding protein family 3/N-terminal" evidence="3">
    <location>
        <begin position="3"/>
        <end position="86"/>
    </location>
</feature>
<sequence length="105" mass="11211">MPGDYAPLAFRNAAGELQGYDVDMARDLGRTLGLKVSFVYTSWPALAADLQADKFDIAMGGVTETPARAQAFALSHPVVANGKIALANCQAARGSVRWKKLTVRT</sequence>
<evidence type="ECO:0000259" key="3">
    <source>
        <dbReference type="Pfam" id="PF00497"/>
    </source>
</evidence>
<dbReference type="PANTHER" id="PTHR35936">
    <property type="entry name" value="MEMBRANE-BOUND LYTIC MUREIN TRANSGLYCOSYLASE F"/>
    <property type="match status" value="1"/>
</dbReference>
<gene>
    <name evidence="4" type="primary">pheC_1</name>
    <name evidence="4" type="ORF">NCTC9128_03721</name>
</gene>
<evidence type="ECO:0000256" key="1">
    <source>
        <dbReference type="ARBA" id="ARBA00010333"/>
    </source>
</evidence>
<dbReference type="InterPro" id="IPR001638">
    <property type="entry name" value="Solute-binding_3/MltF_N"/>
</dbReference>
<dbReference type="Gene3D" id="3.40.190.10">
    <property type="entry name" value="Periplasmic binding protein-like II"/>
    <property type="match status" value="2"/>
</dbReference>
<dbReference type="SUPFAM" id="SSF53850">
    <property type="entry name" value="Periplasmic binding protein-like II"/>
    <property type="match status" value="1"/>
</dbReference>
<dbReference type="EMBL" id="UAWN01000012">
    <property type="protein sequence ID" value="SQC15639.1"/>
    <property type="molecule type" value="Genomic_DNA"/>
</dbReference>
<dbReference type="Pfam" id="PF00497">
    <property type="entry name" value="SBP_bac_3"/>
    <property type="match status" value="1"/>
</dbReference>
<keyword evidence="2" id="KW-0732">Signal</keyword>
<name>A0A2X3ETJ9_KLEPN</name>
<evidence type="ECO:0000256" key="2">
    <source>
        <dbReference type="ARBA" id="ARBA00022729"/>
    </source>
</evidence>
<protein>
    <submittedName>
        <fullName evidence="4">Putative ABC-type amino acid transport/signal transduction systems periplasmic component</fullName>
    </submittedName>
</protein>
<dbReference type="Proteomes" id="UP000251088">
    <property type="component" value="Unassembled WGS sequence"/>
</dbReference>
<evidence type="ECO:0000313" key="4">
    <source>
        <dbReference type="EMBL" id="SQC15639.1"/>
    </source>
</evidence>
<dbReference type="AlphaFoldDB" id="A0A2X3ETJ9"/>
<dbReference type="PANTHER" id="PTHR35936:SF19">
    <property type="entry name" value="AMINO-ACID-BINDING PROTEIN YXEM-RELATED"/>
    <property type="match status" value="1"/>
</dbReference>
<proteinExistence type="inferred from homology"/>
<organism evidence="4 5">
    <name type="scientific">Klebsiella pneumoniae</name>
    <dbReference type="NCBI Taxonomy" id="573"/>
    <lineage>
        <taxon>Bacteria</taxon>
        <taxon>Pseudomonadati</taxon>
        <taxon>Pseudomonadota</taxon>
        <taxon>Gammaproteobacteria</taxon>
        <taxon>Enterobacterales</taxon>
        <taxon>Enterobacteriaceae</taxon>
        <taxon>Klebsiella/Raoultella group</taxon>
        <taxon>Klebsiella</taxon>
        <taxon>Klebsiella pneumoniae complex</taxon>
    </lineage>
</organism>
<comment type="similarity">
    <text evidence="1">Belongs to the bacterial solute-binding protein 3 family.</text>
</comment>
<accession>A0A2X3ETJ9</accession>